<dbReference type="PhylomeDB" id="Q7QDX8"/>
<proteinExistence type="predicted"/>
<feature type="region of interest" description="Disordered" evidence="1">
    <location>
        <begin position="139"/>
        <end position="194"/>
    </location>
</feature>
<dbReference type="InterPro" id="IPR035899">
    <property type="entry name" value="DBL_dom_sf"/>
</dbReference>
<dbReference type="STRING" id="7165.Q7QDX8"/>
<dbReference type="AlphaFoldDB" id="Q7QDX8"/>
<comment type="caution">
    <text evidence="3">The sequence shown here is derived from an EMBL/GenBank/DDBJ whole genome shotgun (WGS) entry which is preliminary data.</text>
</comment>
<feature type="non-terminal residue" evidence="3">
    <location>
        <position position="781"/>
    </location>
</feature>
<accession>Q7QDX8</accession>
<reference evidence="3" key="3">
    <citation type="journal article" date="2004" name="Trends Parasitol.">
        <title>The Anopheles gambiae genome: an update.</title>
        <authorList>
            <person name="Mongin E."/>
            <person name="Louis C."/>
            <person name="Holt R.A."/>
            <person name="Birney E."/>
            <person name="Collins F.H."/>
        </authorList>
    </citation>
    <scope>NUCLEOTIDE SEQUENCE</scope>
    <source>
        <strain evidence="3">PEST</strain>
    </source>
</reference>
<dbReference type="VEuPathDB" id="VectorBase:AGAP010473"/>
<reference evidence="3" key="2">
    <citation type="submission" date="2002-03" db="EMBL/GenBank/DDBJ databases">
        <authorList>
            <consortium name="The Anopheles Genome Sequencing Consortium"/>
        </authorList>
    </citation>
    <scope>NUCLEOTIDE SEQUENCE</scope>
    <source>
        <strain evidence="3">PEST</strain>
    </source>
</reference>
<dbReference type="SMART" id="SM00325">
    <property type="entry name" value="RhoGEF"/>
    <property type="match status" value="1"/>
</dbReference>
<reference evidence="3" key="4">
    <citation type="journal article" date="2007" name="Genome Biol.">
        <title>Update of the Anopheles gambiae PEST genome assembly.</title>
        <authorList>
            <person name="Sharakhova M.V."/>
            <person name="Hammond M.P."/>
            <person name="Lobo N.F."/>
            <person name="Krzywinski J."/>
            <person name="Unger M.F."/>
            <person name="Hillenmeyer M.E."/>
            <person name="Bruggner R.V."/>
            <person name="Birney E."/>
            <person name="Collins F.H."/>
        </authorList>
    </citation>
    <scope>NUCLEOTIDE SEQUENCE</scope>
    <source>
        <strain evidence="3">PEST</strain>
    </source>
</reference>
<dbReference type="InterPro" id="IPR040181">
    <property type="entry name" value="PKHG5/7"/>
</dbReference>
<dbReference type="SUPFAM" id="SSF48065">
    <property type="entry name" value="DBL homology domain (DH-domain)"/>
    <property type="match status" value="1"/>
</dbReference>
<dbReference type="GO" id="GO:0005085">
    <property type="term" value="F:guanyl-nucleotide exchange factor activity"/>
    <property type="evidence" value="ECO:0007669"/>
    <property type="project" value="InterPro"/>
</dbReference>
<dbReference type="SUPFAM" id="SSF50729">
    <property type="entry name" value="PH domain-like"/>
    <property type="match status" value="1"/>
</dbReference>
<feature type="compositionally biased region" description="Polar residues" evidence="1">
    <location>
        <begin position="144"/>
        <end position="164"/>
    </location>
</feature>
<dbReference type="EMBL" id="AAAB01008849">
    <property type="protein sequence ID" value="EAA07135.4"/>
    <property type="molecule type" value="Genomic_DNA"/>
</dbReference>
<organism evidence="3">
    <name type="scientific">Anopheles gambiae</name>
    <name type="common">African malaria mosquito</name>
    <dbReference type="NCBI Taxonomy" id="7165"/>
    <lineage>
        <taxon>Eukaryota</taxon>
        <taxon>Metazoa</taxon>
        <taxon>Ecdysozoa</taxon>
        <taxon>Arthropoda</taxon>
        <taxon>Hexapoda</taxon>
        <taxon>Insecta</taxon>
        <taxon>Pterygota</taxon>
        <taxon>Neoptera</taxon>
        <taxon>Endopterygota</taxon>
        <taxon>Diptera</taxon>
        <taxon>Nematocera</taxon>
        <taxon>Culicoidea</taxon>
        <taxon>Culicidae</taxon>
        <taxon>Anophelinae</taxon>
        <taxon>Anopheles</taxon>
    </lineage>
</organism>
<dbReference type="CDD" id="cd13244">
    <property type="entry name" value="PH_PLEKHG5_G6"/>
    <property type="match status" value="1"/>
</dbReference>
<reference evidence="3" key="1">
    <citation type="journal article" date="2002" name="Science">
        <title>The genome sequence of the malaria mosquito Anopheles gambiae.</title>
        <authorList>
            <person name="Holt R.A."/>
            <person name="Subramanian G.M."/>
            <person name="Halpern A."/>
            <person name="Sutton G.G."/>
            <person name="Charlab R."/>
            <person name="Nusskern D.R."/>
            <person name="Wincker P."/>
            <person name="Clark A.G."/>
            <person name="Ribeiro J.M."/>
            <person name="Wides R."/>
            <person name="Salzberg S.L."/>
            <person name="Loftus B."/>
            <person name="Yandell M."/>
            <person name="Majoros W.H."/>
            <person name="Rusch D.B."/>
            <person name="Lai Z."/>
            <person name="Kraft C.L."/>
            <person name="Abril J.F."/>
            <person name="Anthouard V."/>
            <person name="Arensburger P."/>
            <person name="Atkinson P.W."/>
            <person name="Baden H."/>
            <person name="de Berardinis V."/>
            <person name="Baldwin D."/>
            <person name="Benes V."/>
            <person name="Biedler J."/>
            <person name="Blass C."/>
            <person name="Bolanos R."/>
            <person name="Boscus D."/>
            <person name="Barnstead M."/>
            <person name="Cai S."/>
            <person name="Center A."/>
            <person name="Chaturverdi K."/>
            <person name="Christophides G.K."/>
            <person name="Chrystal M.A."/>
            <person name="Clamp M."/>
            <person name="Cravchik A."/>
            <person name="Curwen V."/>
            <person name="Dana A."/>
            <person name="Delcher A."/>
            <person name="Dew I."/>
            <person name="Evans C.A."/>
            <person name="Flanigan M."/>
            <person name="Grundschober-Freimoser A."/>
            <person name="Friedli L."/>
            <person name="Gu Z."/>
            <person name="Guan P."/>
            <person name="Guigo R."/>
            <person name="Hillenmeyer M.E."/>
            <person name="Hladun S.L."/>
            <person name="Hogan J.R."/>
            <person name="Hong Y.S."/>
            <person name="Hoover J."/>
            <person name="Jaillon O."/>
            <person name="Ke Z."/>
            <person name="Kodira C."/>
            <person name="Kokoza E."/>
            <person name="Koutsos A."/>
            <person name="Letunic I."/>
            <person name="Levitsky A."/>
            <person name="Liang Y."/>
            <person name="Lin J.J."/>
            <person name="Lobo N.F."/>
            <person name="Lopez J.R."/>
            <person name="Malek J.A."/>
            <person name="McIntosh T.C."/>
            <person name="Meister S."/>
            <person name="Miller J."/>
            <person name="Mobarry C."/>
            <person name="Mongin E."/>
            <person name="Murphy S.D."/>
            <person name="O'Brochta D.A."/>
            <person name="Pfannkoch C."/>
            <person name="Qi R."/>
            <person name="Regier M.A."/>
            <person name="Remington K."/>
            <person name="Shao H."/>
            <person name="Sharakhova M.V."/>
            <person name="Sitter C.D."/>
            <person name="Shetty J."/>
            <person name="Smith T.J."/>
            <person name="Strong R."/>
            <person name="Sun J."/>
            <person name="Thomasova D."/>
            <person name="Ton L.Q."/>
            <person name="Topalis P."/>
            <person name="Tu Z."/>
            <person name="Unger M.F."/>
            <person name="Walenz B."/>
            <person name="Wang A."/>
            <person name="Wang J."/>
            <person name="Wang M."/>
            <person name="Wang X."/>
            <person name="Woodford K.J."/>
            <person name="Wortman J.R."/>
            <person name="Wu M."/>
            <person name="Yao A."/>
            <person name="Zdobnov E.M."/>
            <person name="Zhang H."/>
            <person name="Zhao Q."/>
            <person name="Zhao S."/>
            <person name="Zhu S.C."/>
            <person name="Zhimulev I."/>
            <person name="Coluzzi M."/>
            <person name="della Torre A."/>
            <person name="Roth C.W."/>
            <person name="Louis C."/>
            <person name="Kalush F."/>
            <person name="Mural R.J."/>
            <person name="Myers E.W."/>
            <person name="Adams M.D."/>
            <person name="Smith H.O."/>
            <person name="Broder S."/>
            <person name="Gardner M.J."/>
            <person name="Fraser C.M."/>
            <person name="Birney E."/>
            <person name="Bork P."/>
            <person name="Brey P.T."/>
            <person name="Venter J.C."/>
            <person name="Weissenbach J."/>
            <person name="Kafatos F.C."/>
            <person name="Collins F.H."/>
            <person name="Hoffman S.L."/>
        </authorList>
    </citation>
    <scope>NUCLEOTIDE SEQUENCE [LARGE SCALE GENOMIC DNA]</scope>
    <source>
        <strain evidence="3">PEST</strain>
    </source>
</reference>
<dbReference type="PANTHER" id="PTHR13217">
    <property type="entry name" value="PLECKSTRIN HOMOLOGY DOMAIN-CONTAINING FAMILY G MEMBER 7"/>
    <property type="match status" value="1"/>
</dbReference>
<dbReference type="PROSITE" id="PS50010">
    <property type="entry name" value="DH_2"/>
    <property type="match status" value="1"/>
</dbReference>
<dbReference type="VEuPathDB" id="VectorBase:AGAMI1_011212"/>
<dbReference type="CDD" id="cd00160">
    <property type="entry name" value="RhoGEF"/>
    <property type="match status" value="1"/>
</dbReference>
<evidence type="ECO:0000259" key="2">
    <source>
        <dbReference type="PROSITE" id="PS50010"/>
    </source>
</evidence>
<feature type="region of interest" description="Disordered" evidence="1">
    <location>
        <begin position="1"/>
        <end position="22"/>
    </location>
</feature>
<dbReference type="InterPro" id="IPR000219">
    <property type="entry name" value="DH_dom"/>
</dbReference>
<sequence length="781" mass="87516">GYSTKLGGTSSTSSLKKKSSSFLHRERKKPVLTRSQVSSSEYFSVCFESDQNDPGVLIPATKGVRLAECLRASLSRRSLSFSQIYVTDNGFNNPHETGLRYTEPLDANMDISALAGRTLIVSERDGAPNRRTGGHLTLQKAASVGNQPSIMSSNSKLFTSTSTDDNYDQSPKASSASGKQSKQKWTIPFGSKGPQKSKLCELLDSYNKEIPKSTSSSSNFNNPEYVDALVGLRNLPQCWTDIVNCAGMSEAETKIQSAIWELVTTEVYYILALQTVTDLFLACLEDIQSQNILTDVDQNKLFSNIRDIWEANLRFWTLYLHPMVKHSQRTKDPMSIYYFQRGFVDFATIFTPYTKYCAEQSTCQFYCKEMYHNNALFMTYCAWCESQKMCNRLRLADILVRPMQRLTKYGLLLAAIKKHINDEAEGEAIDAMIHSVEEFVAGVNSHLTTRQESERLKGINARIDCYEVVDSNNETLDRLVKQHSIMFDLCQPMRGIDHGRKVFVEGDLKYKDGTGKMDVHCFLFTDFLLVCKKNKNDKLKVSCIVRQPYMTDRLMVQLKDQSIYCCYVNELNMVVAAFTLQSAKAQHWYDSITKVKHIYNRMKQGTFGDVRHDEGAGVVNAVTGSGLVMMHSKYGAVSSRKPKNTVCTMQTKSSNSLTVQPYIDLNESKQVSIDFEKTNSLSSDEGAGVVNAVTGSGLVMMHSKYGAVSSRKPKNTVCTMQTKSSNSLTVQPYSGLGQSMPNLNLNSIQNRATLRRGFAFSTSIKNPPLIKTRNVSSQQSF</sequence>
<dbReference type="Pfam" id="PF00621">
    <property type="entry name" value="RhoGEF"/>
    <property type="match status" value="1"/>
</dbReference>
<feature type="domain" description="DH" evidence="2">
    <location>
        <begin position="254"/>
        <end position="446"/>
    </location>
</feature>
<reference evidence="3" key="5">
    <citation type="submission" date="2011-05" db="EMBL/GenBank/DDBJ databases">
        <authorList>
            <consortium name="VectorBase"/>
        </authorList>
    </citation>
    <scope>NUCLEOTIDE SEQUENCE</scope>
    <source>
        <strain evidence="3">PEST</strain>
    </source>
</reference>
<dbReference type="Gene3D" id="1.20.900.10">
    <property type="entry name" value="Dbl homology (DH) domain"/>
    <property type="match status" value="1"/>
</dbReference>
<dbReference type="PANTHER" id="PTHR13217:SF11">
    <property type="entry name" value="PLECKSTRIN HOMOLOGY DOMAIN-CONTAINING FAMILY G MEMBER 5"/>
    <property type="match status" value="1"/>
</dbReference>
<evidence type="ECO:0000313" key="3">
    <source>
        <dbReference type="EMBL" id="EAA07135.4"/>
    </source>
</evidence>
<evidence type="ECO:0000256" key="1">
    <source>
        <dbReference type="SAM" id="MobiDB-lite"/>
    </source>
</evidence>
<dbReference type="Gene3D" id="3.10.20.90">
    <property type="entry name" value="Phosphatidylinositol 3-kinase Catalytic Subunit, Chain A, domain 1"/>
    <property type="match status" value="1"/>
</dbReference>
<gene>
    <name evidence="3" type="ORF">AgaP_AGAP010473</name>
</gene>
<name>Q7QDX8_ANOGA</name>
<dbReference type="InterPro" id="IPR011993">
    <property type="entry name" value="PH-like_dom_sf"/>
</dbReference>
<feature type="compositionally biased region" description="Low complexity" evidence="1">
    <location>
        <begin position="1"/>
        <end position="14"/>
    </location>
</feature>
<dbReference type="Gene3D" id="2.30.29.30">
    <property type="entry name" value="Pleckstrin-homology domain (PH domain)/Phosphotyrosine-binding domain (PTB)"/>
    <property type="match status" value="1"/>
</dbReference>
<feature type="compositionally biased region" description="Low complexity" evidence="1">
    <location>
        <begin position="169"/>
        <end position="184"/>
    </location>
</feature>
<feature type="non-terminal residue" evidence="3">
    <location>
        <position position="1"/>
    </location>
</feature>
<protein>
    <submittedName>
        <fullName evidence="3">AGAP010473-PA</fullName>
    </submittedName>
</protein>